<name>A0A1H0UPN0_9CLOT</name>
<dbReference type="OrthoDB" id="9806013at2"/>
<dbReference type="Proteomes" id="UP000198597">
    <property type="component" value="Unassembled WGS sequence"/>
</dbReference>
<feature type="active site" description="Acyl-thioester intermediate" evidence="2">
    <location>
        <position position="206"/>
    </location>
</feature>
<dbReference type="CDD" id="cd05826">
    <property type="entry name" value="Sortase_B"/>
    <property type="match status" value="1"/>
</dbReference>
<sequence length="222" mass="26302">MKKFVFIILILLLTSIFVFSIYKIFYTSYDNKKASFLYEEVKKDNEEKVNLQETNKDYKFWLTIPNTQIDYPVVQGIDNDFYLNHDFYKNPSLSGTLFLDYRNTVNIDKNIIIYGHNMKNGSMFNNLVYYKNPTFFNNNKKISLTINDITFEYDVFQVVIAKEDNVYLNGSITSFEEFKSYLNTNGLYDVYFNISDKDNFLTLYSCSYEYAGARILVFAKRI</sequence>
<keyword evidence="3" id="KW-0812">Transmembrane</keyword>
<dbReference type="InterPro" id="IPR009835">
    <property type="entry name" value="SrtB"/>
</dbReference>
<dbReference type="InterPro" id="IPR023365">
    <property type="entry name" value="Sortase_dom-sf"/>
</dbReference>
<dbReference type="InterPro" id="IPR005754">
    <property type="entry name" value="Sortase"/>
</dbReference>
<dbReference type="NCBIfam" id="TIGR03064">
    <property type="entry name" value="sortase_srtB"/>
    <property type="match status" value="1"/>
</dbReference>
<keyword evidence="3" id="KW-1133">Transmembrane helix</keyword>
<keyword evidence="1" id="KW-0378">Hydrolase</keyword>
<dbReference type="Gene3D" id="2.40.260.10">
    <property type="entry name" value="Sortase"/>
    <property type="match status" value="1"/>
</dbReference>
<dbReference type="SUPFAM" id="SSF63817">
    <property type="entry name" value="Sortase"/>
    <property type="match status" value="1"/>
</dbReference>
<keyword evidence="5" id="KW-1185">Reference proteome</keyword>
<evidence type="ECO:0000256" key="3">
    <source>
        <dbReference type="SAM" id="Phobius"/>
    </source>
</evidence>
<dbReference type="STRING" id="94869.SAMN04488529_1128"/>
<dbReference type="RefSeq" id="WP_089971694.1">
    <property type="nucleotide sequence ID" value="NZ_FNJM01000012.1"/>
</dbReference>
<evidence type="ECO:0000313" key="4">
    <source>
        <dbReference type="EMBL" id="SDP68073.1"/>
    </source>
</evidence>
<gene>
    <name evidence="4" type="ORF">SAMN04488529_1128</name>
</gene>
<keyword evidence="3" id="KW-0472">Membrane</keyword>
<dbReference type="Pfam" id="PF04203">
    <property type="entry name" value="Sortase"/>
    <property type="match status" value="1"/>
</dbReference>
<protein>
    <submittedName>
        <fullName evidence="4">Sortase B</fullName>
    </submittedName>
</protein>
<feature type="active site" description="Proton donor/acceptor" evidence="2">
    <location>
        <position position="116"/>
    </location>
</feature>
<organism evidence="4 5">
    <name type="scientific">Clostridium gasigenes</name>
    <dbReference type="NCBI Taxonomy" id="94869"/>
    <lineage>
        <taxon>Bacteria</taxon>
        <taxon>Bacillati</taxon>
        <taxon>Bacillota</taxon>
        <taxon>Clostridia</taxon>
        <taxon>Eubacteriales</taxon>
        <taxon>Clostridiaceae</taxon>
        <taxon>Clostridium</taxon>
    </lineage>
</organism>
<dbReference type="AlphaFoldDB" id="A0A1H0UPN0"/>
<evidence type="ECO:0000313" key="5">
    <source>
        <dbReference type="Proteomes" id="UP000198597"/>
    </source>
</evidence>
<feature type="transmembrane region" description="Helical" evidence="3">
    <location>
        <begin position="6"/>
        <end position="25"/>
    </location>
</feature>
<dbReference type="EMBL" id="FNJM01000012">
    <property type="protein sequence ID" value="SDP68073.1"/>
    <property type="molecule type" value="Genomic_DNA"/>
</dbReference>
<accession>A0A1H0UPN0</accession>
<evidence type="ECO:0000256" key="1">
    <source>
        <dbReference type="ARBA" id="ARBA00022801"/>
    </source>
</evidence>
<proteinExistence type="predicted"/>
<evidence type="ECO:0000256" key="2">
    <source>
        <dbReference type="PIRSR" id="PIRSR605754-1"/>
    </source>
</evidence>
<reference evidence="4 5" key="1">
    <citation type="submission" date="2016-10" db="EMBL/GenBank/DDBJ databases">
        <authorList>
            <person name="de Groot N.N."/>
        </authorList>
    </citation>
    <scope>NUCLEOTIDE SEQUENCE [LARGE SCALE GENOMIC DNA]</scope>
    <source>
        <strain evidence="4 5">DSM 12272</strain>
    </source>
</reference>
<dbReference type="GO" id="GO:0016787">
    <property type="term" value="F:hydrolase activity"/>
    <property type="evidence" value="ECO:0007669"/>
    <property type="project" value="UniProtKB-KW"/>
</dbReference>